<evidence type="ECO:0000313" key="2">
    <source>
        <dbReference type="EMBL" id="CAE7881544.1"/>
    </source>
</evidence>
<dbReference type="AlphaFoldDB" id="A0A813AUF0"/>
<evidence type="ECO:0000313" key="3">
    <source>
        <dbReference type="Proteomes" id="UP000601435"/>
    </source>
</evidence>
<dbReference type="Proteomes" id="UP000601435">
    <property type="component" value="Unassembled WGS sequence"/>
</dbReference>
<evidence type="ECO:0000256" key="1">
    <source>
        <dbReference type="SAM" id="MobiDB-lite"/>
    </source>
</evidence>
<feature type="compositionally biased region" description="Polar residues" evidence="1">
    <location>
        <begin position="194"/>
        <end position="206"/>
    </location>
</feature>
<protein>
    <submittedName>
        <fullName evidence="2">Uncharacterized protein</fullName>
    </submittedName>
</protein>
<comment type="caution">
    <text evidence="2">The sequence shown here is derived from an EMBL/GenBank/DDBJ whole genome shotgun (WGS) entry which is preliminary data.</text>
</comment>
<proteinExistence type="predicted"/>
<name>A0A813AUF0_9DINO</name>
<accession>A0A813AUF0</accession>
<gene>
    <name evidence="2" type="ORF">SNEC2469_LOCUS28962</name>
</gene>
<sequence>MNNPKGLKKGLVQQWNAATSPMEKFAFLKAFLLDKEMGSIQVDAMSETKDKEKFIELPLCEIMERWGKLPGGEQFVKDIQASQTGKRHPQTSDPNWRIYRVFKELESSSILAAYLGNIRFSIMLVSLTHKSLSKADPYLESATGLRLRSSSPTTGRRGKRLQRLWREKSGIWGRARWIRKRRSSQRTRKRRRLPSQSAVQSANIAT</sequence>
<organism evidence="2 3">
    <name type="scientific">Symbiodinium necroappetens</name>
    <dbReference type="NCBI Taxonomy" id="1628268"/>
    <lineage>
        <taxon>Eukaryota</taxon>
        <taxon>Sar</taxon>
        <taxon>Alveolata</taxon>
        <taxon>Dinophyceae</taxon>
        <taxon>Suessiales</taxon>
        <taxon>Symbiodiniaceae</taxon>
        <taxon>Symbiodinium</taxon>
    </lineage>
</organism>
<keyword evidence="3" id="KW-1185">Reference proteome</keyword>
<feature type="region of interest" description="Disordered" evidence="1">
    <location>
        <begin position="182"/>
        <end position="206"/>
    </location>
</feature>
<feature type="compositionally biased region" description="Basic residues" evidence="1">
    <location>
        <begin position="182"/>
        <end position="193"/>
    </location>
</feature>
<dbReference type="EMBL" id="CAJNJA010064112">
    <property type="protein sequence ID" value="CAE7881544.1"/>
    <property type="molecule type" value="Genomic_DNA"/>
</dbReference>
<reference evidence="2" key="1">
    <citation type="submission" date="2021-02" db="EMBL/GenBank/DDBJ databases">
        <authorList>
            <person name="Dougan E. K."/>
            <person name="Rhodes N."/>
            <person name="Thang M."/>
            <person name="Chan C."/>
        </authorList>
    </citation>
    <scope>NUCLEOTIDE SEQUENCE</scope>
</reference>